<proteinExistence type="predicted"/>
<reference evidence="3 4" key="1">
    <citation type="submission" date="2020-07" db="EMBL/GenBank/DDBJ databases">
        <title>Sequencing the genomes of 1000 actinobacteria strains.</title>
        <authorList>
            <person name="Klenk H.-P."/>
        </authorList>
    </citation>
    <scope>NUCLEOTIDE SEQUENCE [LARGE SCALE GENOMIC DNA]</scope>
    <source>
        <strain evidence="3 4">DSM 18248</strain>
    </source>
</reference>
<protein>
    <recommendedName>
        <fullName evidence="2">Recombinase domain-containing protein</fullName>
    </recommendedName>
</protein>
<dbReference type="Gene3D" id="3.90.1750.20">
    <property type="entry name" value="Putative Large Serine Recombinase, Chain B, Domain 2"/>
    <property type="match status" value="1"/>
</dbReference>
<gene>
    <name evidence="3" type="ORF">BKA05_002532</name>
</gene>
<dbReference type="InterPro" id="IPR050639">
    <property type="entry name" value="SSR_resolvase"/>
</dbReference>
<feature type="region of interest" description="Disordered" evidence="1">
    <location>
        <begin position="146"/>
        <end position="172"/>
    </location>
</feature>
<organism evidence="3 4">
    <name type="scientific">Nocardioides marinus</name>
    <dbReference type="NCBI Taxonomy" id="374514"/>
    <lineage>
        <taxon>Bacteria</taxon>
        <taxon>Bacillati</taxon>
        <taxon>Actinomycetota</taxon>
        <taxon>Actinomycetes</taxon>
        <taxon>Propionibacteriales</taxon>
        <taxon>Nocardioidaceae</taxon>
        <taxon>Nocardioides</taxon>
    </lineage>
</organism>
<sequence>MLMHGIMSSIAEFYSRNLANKVTKGLVQKASLGGTVTRAPLGYKNVHVTDDLGRINRTVEIDTERSTHITWAFYRYAEGDCSLSILLDQLTDRGLITRATPKWPSKPLSITALHKVLKNPYYKGEIHYRGVIYPGAHEPLVDPQTWQQVQDPAGPRPAGRQQQRCGLPATEPALPARQPLLRRLWLPADGHLCQEPLGHHLYLPDVLRTQAQDHALPAAGHAGRGRRGAY</sequence>
<dbReference type="PANTHER" id="PTHR30461:SF23">
    <property type="entry name" value="DNA RECOMBINASE-RELATED"/>
    <property type="match status" value="1"/>
</dbReference>
<keyword evidence="4" id="KW-1185">Reference proteome</keyword>
<dbReference type="Proteomes" id="UP000537326">
    <property type="component" value="Unassembled WGS sequence"/>
</dbReference>
<dbReference type="InterPro" id="IPR038109">
    <property type="entry name" value="DNA_bind_recomb_sf"/>
</dbReference>
<dbReference type="AlphaFoldDB" id="A0A7Z0C474"/>
<dbReference type="PROSITE" id="PS51737">
    <property type="entry name" value="RECOMBINASE_DNA_BIND"/>
    <property type="match status" value="1"/>
</dbReference>
<evidence type="ECO:0000259" key="2">
    <source>
        <dbReference type="PROSITE" id="PS51737"/>
    </source>
</evidence>
<feature type="domain" description="Recombinase" evidence="2">
    <location>
        <begin position="40"/>
        <end position="160"/>
    </location>
</feature>
<dbReference type="InterPro" id="IPR011109">
    <property type="entry name" value="DNA_bind_recombinase_dom"/>
</dbReference>
<dbReference type="PANTHER" id="PTHR30461">
    <property type="entry name" value="DNA-INVERTASE FROM LAMBDOID PROPHAGE"/>
    <property type="match status" value="1"/>
</dbReference>
<dbReference type="EMBL" id="JACBZI010000001">
    <property type="protein sequence ID" value="NYI11017.1"/>
    <property type="molecule type" value="Genomic_DNA"/>
</dbReference>
<dbReference type="GO" id="GO:0000150">
    <property type="term" value="F:DNA strand exchange activity"/>
    <property type="evidence" value="ECO:0007669"/>
    <property type="project" value="InterPro"/>
</dbReference>
<dbReference type="Pfam" id="PF07508">
    <property type="entry name" value="Recombinase"/>
    <property type="match status" value="1"/>
</dbReference>
<dbReference type="GO" id="GO:0003677">
    <property type="term" value="F:DNA binding"/>
    <property type="evidence" value="ECO:0007669"/>
    <property type="project" value="InterPro"/>
</dbReference>
<evidence type="ECO:0000313" key="3">
    <source>
        <dbReference type="EMBL" id="NYI11017.1"/>
    </source>
</evidence>
<accession>A0A7Z0C474</accession>
<evidence type="ECO:0000313" key="4">
    <source>
        <dbReference type="Proteomes" id="UP000537326"/>
    </source>
</evidence>
<name>A0A7Z0C474_9ACTN</name>
<comment type="caution">
    <text evidence="3">The sequence shown here is derived from an EMBL/GenBank/DDBJ whole genome shotgun (WGS) entry which is preliminary data.</text>
</comment>
<evidence type="ECO:0000256" key="1">
    <source>
        <dbReference type="SAM" id="MobiDB-lite"/>
    </source>
</evidence>